<dbReference type="EMBL" id="CP001108">
    <property type="protein sequence ID" value="ACF46714.1"/>
    <property type="molecule type" value="Genomic_DNA"/>
</dbReference>
<feature type="transmembrane region" description="Helical" evidence="1">
    <location>
        <begin position="12"/>
        <end position="32"/>
    </location>
</feature>
<reference evidence="3" key="1">
    <citation type="submission" date="2008-06" db="EMBL/GenBank/DDBJ databases">
        <title>Complete sequence of chromosome of Prosthecochloris aestuarii DSM 271.</title>
        <authorList>
            <consortium name="US DOE Joint Genome Institute"/>
            <person name="Lucas S."/>
            <person name="Copeland A."/>
            <person name="Lapidus A."/>
            <person name="Glavina del Rio T."/>
            <person name="Dalin E."/>
            <person name="Tice H."/>
            <person name="Bruce D."/>
            <person name="Goodwin L."/>
            <person name="Pitluck S."/>
            <person name="Schmutz J."/>
            <person name="Larimer F."/>
            <person name="Land M."/>
            <person name="Hauser L."/>
            <person name="Kyrpides N."/>
            <person name="Anderson I."/>
            <person name="Liu Z."/>
            <person name="Li T."/>
            <person name="Zhao F."/>
            <person name="Overmann J."/>
            <person name="Bryant D.A."/>
            <person name="Richardson P."/>
        </authorList>
    </citation>
    <scope>NUCLEOTIDE SEQUENCE [LARGE SCALE GENOMIC DNA]</scope>
    <source>
        <strain evidence="3">DSM 271</strain>
    </source>
</reference>
<sequence length="293" mass="31616">MRNPNTLKWTDVKTGIFFVIGIGLAAYLGLVVGKNSSLFKSETVINMLATDVESLAENNFVSLSGKKIGTVSSLEFVEQNDSLFVLIQMKLQNEFAGIVTQDSKASIQSLGILGDKYIDITTGSGMPVNNGDYITIEAAEGGMASLMTNAGKALSQIDELLTKVNEGNGPLAKLLGSEDMASELEETVTNLKNVSQELTSFTRELNNGGGLLPQLMNNEELAGKVKNAVVSFNTVASRTDSLMQKLNSDQGTIGQLHSNPALYSNLNESLESLDSLLMDLKDNPKRYVRFSLF</sequence>
<accession>B4S3H5</accession>
<dbReference type="RefSeq" id="WP_012506247.1">
    <property type="nucleotide sequence ID" value="NC_011059.1"/>
</dbReference>
<gene>
    <name evidence="3" type="ordered locus">Paes_1696</name>
</gene>
<evidence type="ECO:0000256" key="1">
    <source>
        <dbReference type="SAM" id="Phobius"/>
    </source>
</evidence>
<protein>
    <submittedName>
        <fullName evidence="3">Mammalian cell entry related domain protein</fullName>
    </submittedName>
</protein>
<dbReference type="InterPro" id="IPR052336">
    <property type="entry name" value="MlaD_Phospholipid_Transporter"/>
</dbReference>
<keyword evidence="1" id="KW-1133">Transmembrane helix</keyword>
<feature type="domain" description="Mce/MlaD" evidence="2">
    <location>
        <begin position="44"/>
        <end position="123"/>
    </location>
</feature>
<keyword evidence="4" id="KW-1185">Reference proteome</keyword>
<evidence type="ECO:0000259" key="2">
    <source>
        <dbReference type="Pfam" id="PF02470"/>
    </source>
</evidence>
<keyword evidence="1" id="KW-0472">Membrane</keyword>
<name>B4S3H5_PROA2</name>
<dbReference type="STRING" id="290512.Paes_1696"/>
<dbReference type="eggNOG" id="COG1463">
    <property type="taxonomic scope" value="Bacteria"/>
</dbReference>
<proteinExistence type="predicted"/>
<organism evidence="3 4">
    <name type="scientific">Prosthecochloris aestuarii (strain DSM 271 / SK 413)</name>
    <dbReference type="NCBI Taxonomy" id="290512"/>
    <lineage>
        <taxon>Bacteria</taxon>
        <taxon>Pseudomonadati</taxon>
        <taxon>Chlorobiota</taxon>
        <taxon>Chlorobiia</taxon>
        <taxon>Chlorobiales</taxon>
        <taxon>Chlorobiaceae</taxon>
        <taxon>Prosthecochloris</taxon>
    </lineage>
</organism>
<dbReference type="AlphaFoldDB" id="B4S3H5"/>
<dbReference type="KEGG" id="paa:Paes_1696"/>
<dbReference type="HOGENOM" id="CLU_054524_0_0_10"/>
<keyword evidence="1" id="KW-0812">Transmembrane</keyword>
<evidence type="ECO:0000313" key="4">
    <source>
        <dbReference type="Proteomes" id="UP000002725"/>
    </source>
</evidence>
<evidence type="ECO:0000313" key="3">
    <source>
        <dbReference type="EMBL" id="ACF46714.1"/>
    </source>
</evidence>
<dbReference type="PANTHER" id="PTHR33371:SF4">
    <property type="entry name" value="INTERMEMBRANE PHOSPHOLIPID TRANSPORT SYSTEM BINDING PROTEIN MLAD"/>
    <property type="match status" value="1"/>
</dbReference>
<dbReference type="Pfam" id="PF02470">
    <property type="entry name" value="MlaD"/>
    <property type="match status" value="1"/>
</dbReference>
<dbReference type="PANTHER" id="PTHR33371">
    <property type="entry name" value="INTERMEMBRANE PHOSPHOLIPID TRANSPORT SYSTEM BINDING PROTEIN MLAD-RELATED"/>
    <property type="match status" value="1"/>
</dbReference>
<dbReference type="Proteomes" id="UP000002725">
    <property type="component" value="Chromosome"/>
</dbReference>
<dbReference type="InterPro" id="IPR003399">
    <property type="entry name" value="Mce/MlaD"/>
</dbReference>